<accession>A0A1N7SS32</accession>
<evidence type="ECO:0000313" key="1">
    <source>
        <dbReference type="EMBL" id="SIT50274.1"/>
    </source>
</evidence>
<dbReference type="AlphaFoldDB" id="A0A1N7SS32"/>
<dbReference type="RefSeq" id="WP_087738987.1">
    <property type="nucleotide sequence ID" value="NZ_CYGY02000077.1"/>
</dbReference>
<dbReference type="InterPro" id="IPR008727">
    <property type="entry name" value="PAAR_motif"/>
</dbReference>
<comment type="caution">
    <text evidence="1">The sequence shown here is derived from an EMBL/GenBank/DDBJ whole genome shotgun (WGS) entry which is preliminary data.</text>
</comment>
<dbReference type="CDD" id="cd14743">
    <property type="entry name" value="PAAR_CT_1"/>
    <property type="match status" value="1"/>
</dbReference>
<dbReference type="Pfam" id="PF05488">
    <property type="entry name" value="PAAR_motif"/>
    <property type="match status" value="1"/>
</dbReference>
<gene>
    <name evidence="1" type="ORF">BN2476_770002</name>
</gene>
<evidence type="ECO:0000313" key="2">
    <source>
        <dbReference type="Proteomes" id="UP000195569"/>
    </source>
</evidence>
<proteinExistence type="predicted"/>
<protein>
    <submittedName>
        <fullName evidence="1">PAAR repeat-containing protein</fullName>
    </submittedName>
</protein>
<organism evidence="1 2">
    <name type="scientific">Paraburkholderia piptadeniae</name>
    <dbReference type="NCBI Taxonomy" id="1701573"/>
    <lineage>
        <taxon>Bacteria</taxon>
        <taxon>Pseudomonadati</taxon>
        <taxon>Pseudomonadota</taxon>
        <taxon>Betaproteobacteria</taxon>
        <taxon>Burkholderiales</taxon>
        <taxon>Burkholderiaceae</taxon>
        <taxon>Paraburkholderia</taxon>
    </lineage>
</organism>
<reference evidence="1" key="1">
    <citation type="submission" date="2016-12" db="EMBL/GenBank/DDBJ databases">
        <authorList>
            <person name="Moulin L."/>
        </authorList>
    </citation>
    <scope>NUCLEOTIDE SEQUENCE [LARGE SCALE GENOMIC DNA]</scope>
    <source>
        <strain evidence="1">STM 7183</strain>
    </source>
</reference>
<dbReference type="EMBL" id="CYGY02000077">
    <property type="protein sequence ID" value="SIT50274.1"/>
    <property type="molecule type" value="Genomic_DNA"/>
</dbReference>
<dbReference type="Proteomes" id="UP000195569">
    <property type="component" value="Unassembled WGS sequence"/>
</dbReference>
<name>A0A1N7SS32_9BURK</name>
<sequence length="84" mass="8340">MRPVVLVGHRHICPVHGVGTVVTGTSGVIIGGRAAARIGDITSCGAVITSGSTSEFDGAGIARKGDTTSHGGTLVEGDSAWVLE</sequence>
<keyword evidence="2" id="KW-1185">Reference proteome</keyword>
<dbReference type="Gene3D" id="2.60.200.60">
    <property type="match status" value="1"/>
</dbReference>
<dbReference type="OrthoDB" id="9807902at2"/>